<organism evidence="1 2">
    <name type="scientific">Gossypium australe</name>
    <dbReference type="NCBI Taxonomy" id="47621"/>
    <lineage>
        <taxon>Eukaryota</taxon>
        <taxon>Viridiplantae</taxon>
        <taxon>Streptophyta</taxon>
        <taxon>Embryophyta</taxon>
        <taxon>Tracheophyta</taxon>
        <taxon>Spermatophyta</taxon>
        <taxon>Magnoliopsida</taxon>
        <taxon>eudicotyledons</taxon>
        <taxon>Gunneridae</taxon>
        <taxon>Pentapetalae</taxon>
        <taxon>rosids</taxon>
        <taxon>malvids</taxon>
        <taxon>Malvales</taxon>
        <taxon>Malvaceae</taxon>
        <taxon>Malvoideae</taxon>
        <taxon>Gossypium</taxon>
    </lineage>
</organism>
<dbReference type="AlphaFoldDB" id="A0A5B6XBL7"/>
<sequence>MQAAMLESMAQDKPHHKNLMLIMIGVSATGDSGMETRGNRFDVDGTEGIVIVNMLKEGRYRQESFGSIFIRPKSADSALISSCICVCNVFPFHSQFSSLTVGSLLPLRQI</sequence>
<accession>A0A5B6XBL7</accession>
<name>A0A5B6XBL7_9ROSI</name>
<protein>
    <submittedName>
        <fullName evidence="1">Glutamate receptor 3.3</fullName>
    </submittedName>
</protein>
<evidence type="ECO:0000313" key="1">
    <source>
        <dbReference type="EMBL" id="KAA3490217.1"/>
    </source>
</evidence>
<dbReference type="EMBL" id="SMMG02000001">
    <property type="protein sequence ID" value="KAA3490217.1"/>
    <property type="molecule type" value="Genomic_DNA"/>
</dbReference>
<keyword evidence="1" id="KW-0675">Receptor</keyword>
<dbReference type="Proteomes" id="UP000325315">
    <property type="component" value="Unassembled WGS sequence"/>
</dbReference>
<gene>
    <name evidence="1" type="ORF">EPI10_033722</name>
</gene>
<reference evidence="1" key="1">
    <citation type="submission" date="2019-08" db="EMBL/GenBank/DDBJ databases">
        <authorList>
            <person name="Liu F."/>
        </authorList>
    </citation>
    <scope>NUCLEOTIDE SEQUENCE [LARGE SCALE GENOMIC DNA]</scope>
    <source>
        <strain evidence="1">PA1801</strain>
        <tissue evidence="1">Leaf</tissue>
    </source>
</reference>
<proteinExistence type="predicted"/>
<comment type="caution">
    <text evidence="1">The sequence shown here is derived from an EMBL/GenBank/DDBJ whole genome shotgun (WGS) entry which is preliminary data.</text>
</comment>
<dbReference type="OrthoDB" id="5984008at2759"/>
<evidence type="ECO:0000313" key="2">
    <source>
        <dbReference type="Proteomes" id="UP000325315"/>
    </source>
</evidence>
<keyword evidence="2" id="KW-1185">Reference proteome</keyword>